<dbReference type="InterPro" id="IPR050245">
    <property type="entry name" value="PrsA_foldase"/>
</dbReference>
<dbReference type="PANTHER" id="PTHR47245:SF2">
    <property type="entry name" value="PEPTIDYL-PROLYL CIS-TRANS ISOMERASE HP_0175-RELATED"/>
    <property type="match status" value="1"/>
</dbReference>
<proteinExistence type="inferred from homology"/>
<dbReference type="InterPro" id="IPR023058">
    <property type="entry name" value="PPIase_PpiC_CS"/>
</dbReference>
<evidence type="ECO:0000256" key="9">
    <source>
        <dbReference type="SAM" id="SignalP"/>
    </source>
</evidence>
<dbReference type="PANTHER" id="PTHR47245">
    <property type="entry name" value="PEPTIDYLPROLYL ISOMERASE"/>
    <property type="match status" value="1"/>
</dbReference>
<dbReference type="AlphaFoldDB" id="A0A843YAC0"/>
<evidence type="ECO:0000256" key="2">
    <source>
        <dbReference type="ARBA" id="ARBA00007656"/>
    </source>
</evidence>
<evidence type="ECO:0000313" key="11">
    <source>
        <dbReference type="EMBL" id="MQQ08260.1"/>
    </source>
</evidence>
<evidence type="ECO:0000256" key="4">
    <source>
        <dbReference type="ARBA" id="ARBA00018370"/>
    </source>
</evidence>
<dbReference type="RefSeq" id="WP_153215207.1">
    <property type="nucleotide sequence ID" value="NZ_WIBF01000003.1"/>
</dbReference>
<keyword evidence="9" id="KW-0732">Signal</keyword>
<evidence type="ECO:0000256" key="8">
    <source>
        <dbReference type="PROSITE-ProRule" id="PRU00278"/>
    </source>
</evidence>
<dbReference type="GO" id="GO:0003755">
    <property type="term" value="F:peptidyl-prolyl cis-trans isomerase activity"/>
    <property type="evidence" value="ECO:0007669"/>
    <property type="project" value="UniProtKB-KW"/>
</dbReference>
<dbReference type="PROSITE" id="PS01096">
    <property type="entry name" value="PPIC_PPIASE_1"/>
    <property type="match status" value="1"/>
</dbReference>
<keyword evidence="5 8" id="KW-0697">Rotamase</keyword>
<dbReference type="Pfam" id="PF00639">
    <property type="entry name" value="Rotamase"/>
    <property type="match status" value="1"/>
</dbReference>
<dbReference type="InterPro" id="IPR027304">
    <property type="entry name" value="Trigger_fact/SurA_dom_sf"/>
</dbReference>
<evidence type="ECO:0000256" key="7">
    <source>
        <dbReference type="ARBA" id="ARBA00031484"/>
    </source>
</evidence>
<keyword evidence="8 11" id="KW-0413">Isomerase</keyword>
<gene>
    <name evidence="11" type="ORF">GFB49_07335</name>
</gene>
<organism evidence="11 12">
    <name type="scientific">Tritonibacter litoralis</name>
    <dbReference type="NCBI Taxonomy" id="2662264"/>
    <lineage>
        <taxon>Bacteria</taxon>
        <taxon>Pseudomonadati</taxon>
        <taxon>Pseudomonadota</taxon>
        <taxon>Alphaproteobacteria</taxon>
        <taxon>Rhodobacterales</taxon>
        <taxon>Paracoccaceae</taxon>
        <taxon>Tritonibacter</taxon>
    </lineage>
</organism>
<dbReference type="InterPro" id="IPR046357">
    <property type="entry name" value="PPIase_dom_sf"/>
</dbReference>
<comment type="similarity">
    <text evidence="2">Belongs to the PpiC/parvulin rotamase family.</text>
</comment>
<dbReference type="EMBL" id="WIBF01000003">
    <property type="protein sequence ID" value="MQQ08260.1"/>
    <property type="molecule type" value="Genomic_DNA"/>
</dbReference>
<dbReference type="Gene3D" id="3.10.50.40">
    <property type="match status" value="1"/>
</dbReference>
<dbReference type="Proteomes" id="UP000444174">
    <property type="component" value="Unassembled WGS sequence"/>
</dbReference>
<name>A0A843YAC0_9RHOB</name>
<dbReference type="InterPro" id="IPR000297">
    <property type="entry name" value="PPIase_PpiC"/>
</dbReference>
<keyword evidence="12" id="KW-1185">Reference proteome</keyword>
<comment type="caution">
    <text evidence="11">The sequence shown here is derived from an EMBL/GenBank/DDBJ whole genome shotgun (WGS) entry which is preliminary data.</text>
</comment>
<evidence type="ECO:0000256" key="5">
    <source>
        <dbReference type="ARBA" id="ARBA00023110"/>
    </source>
</evidence>
<evidence type="ECO:0000256" key="6">
    <source>
        <dbReference type="ARBA" id="ARBA00030642"/>
    </source>
</evidence>
<protein>
    <recommendedName>
        <fullName evidence="4">Parvulin-like PPIase</fullName>
        <ecNumber evidence="3">5.2.1.8</ecNumber>
    </recommendedName>
    <alternativeName>
        <fullName evidence="6">Peptidyl-prolyl cis-trans isomerase plp</fullName>
    </alternativeName>
    <alternativeName>
        <fullName evidence="7">Rotamase plp</fullName>
    </alternativeName>
</protein>
<comment type="catalytic activity">
    <reaction evidence="1">
        <text>[protein]-peptidylproline (omega=180) = [protein]-peptidylproline (omega=0)</text>
        <dbReference type="Rhea" id="RHEA:16237"/>
        <dbReference type="Rhea" id="RHEA-COMP:10747"/>
        <dbReference type="Rhea" id="RHEA-COMP:10748"/>
        <dbReference type="ChEBI" id="CHEBI:83833"/>
        <dbReference type="ChEBI" id="CHEBI:83834"/>
        <dbReference type="EC" id="5.2.1.8"/>
    </reaction>
</comment>
<feature type="signal peptide" evidence="9">
    <location>
        <begin position="1"/>
        <end position="25"/>
    </location>
</feature>
<evidence type="ECO:0000256" key="3">
    <source>
        <dbReference type="ARBA" id="ARBA00013194"/>
    </source>
</evidence>
<feature type="chain" id="PRO_5032277910" description="Parvulin-like PPIase" evidence="9">
    <location>
        <begin position="26"/>
        <end position="283"/>
    </location>
</feature>
<dbReference type="PROSITE" id="PS50198">
    <property type="entry name" value="PPIC_PPIASE_2"/>
    <property type="match status" value="1"/>
</dbReference>
<reference evidence="11 12" key="1">
    <citation type="submission" date="2019-10" db="EMBL/GenBank/DDBJ databases">
        <title>Epibacterium sp. nov., isolated from seawater.</title>
        <authorList>
            <person name="Zhang X."/>
            <person name="Li N."/>
        </authorList>
    </citation>
    <scope>NUCLEOTIDE SEQUENCE [LARGE SCALE GENOMIC DNA]</scope>
    <source>
        <strain evidence="11 12">SM1979</strain>
    </source>
</reference>
<feature type="domain" description="PpiC" evidence="10">
    <location>
        <begin position="135"/>
        <end position="224"/>
    </location>
</feature>
<dbReference type="SUPFAM" id="SSF54534">
    <property type="entry name" value="FKBP-like"/>
    <property type="match status" value="1"/>
</dbReference>
<evidence type="ECO:0000259" key="10">
    <source>
        <dbReference type="PROSITE" id="PS50198"/>
    </source>
</evidence>
<dbReference type="SUPFAM" id="SSF109998">
    <property type="entry name" value="Triger factor/SurA peptide-binding domain-like"/>
    <property type="match status" value="1"/>
</dbReference>
<evidence type="ECO:0000256" key="1">
    <source>
        <dbReference type="ARBA" id="ARBA00000971"/>
    </source>
</evidence>
<accession>A0A843YAC0</accession>
<sequence>MRKGLTFLPAIALAAALALPGVVNAAPHANSVVATVNGEDITLGHMIIAHEALPQQYKQLPPDVLYKAILDQLIQQTALKQELHGEVPAHVQLTVDNEMRTLLAQEVVQNVMEKAATEEKIRATYDETYATGEGSDEFNASHILVESEAEAAEIKKELDAGADFATLAKARSTGPSGPNGGELGWFGLGQMVPEFETAVLDLSNGEVSEPVQTQFGWHVILLTERRKTEAPEYEVVREQISNALRQSAVESHVDALTTKADILRPEIEDLSPEIIKDLSLIRN</sequence>
<evidence type="ECO:0000313" key="12">
    <source>
        <dbReference type="Proteomes" id="UP000444174"/>
    </source>
</evidence>
<dbReference type="EC" id="5.2.1.8" evidence="3"/>